<dbReference type="EMBL" id="LT629701">
    <property type="protein sequence ID" value="SDN09072.1"/>
    <property type="molecule type" value="Genomic_DNA"/>
</dbReference>
<organism evidence="2 3">
    <name type="scientific">Allokutzneria albata</name>
    <name type="common">Kibdelosporangium albatum</name>
    <dbReference type="NCBI Taxonomy" id="211114"/>
    <lineage>
        <taxon>Bacteria</taxon>
        <taxon>Bacillati</taxon>
        <taxon>Actinomycetota</taxon>
        <taxon>Actinomycetes</taxon>
        <taxon>Pseudonocardiales</taxon>
        <taxon>Pseudonocardiaceae</taxon>
        <taxon>Allokutzneria</taxon>
    </lineage>
</organism>
<dbReference type="Proteomes" id="UP000183376">
    <property type="component" value="Chromosome I"/>
</dbReference>
<evidence type="ECO:0000256" key="1">
    <source>
        <dbReference type="SAM" id="MobiDB-lite"/>
    </source>
</evidence>
<sequence length="479" mass="50234">MLLLALAGGCGLPQEPTPPPTPPPAPKPSGPIEVTLQGFRLPNADALLKAGEEAVATAIEQQRVARSGDGSVRCWFAKAEAEQGEYYVPVESKLWCGPVQVPGTGPAPDWIPIPVLTKGDRVELEAPKVPAPGQATTPGTEIVRPDGTSRKPHAQSERNAGPGYLAVLPDNGKRSNVELGLNDATAVYLRDDFAAVEGKGWGMPGSFPLPDNGGVLHPERGQRLWVLRLRVDRKRLDEELTSAPWVNGSAPVPGIALDLPGGWRDLPKAQLPDNGSIFVVFTLPEQGGGAPPKLVLNSNVQSLLEQAVELPSGKPAYDLPAVLRRKLGTVKSPSATQSLSFKLVGVSGTANLGVSGVRLGWQRPVRQAESGKLGLIAPTGMNKALLEVQLQVTGTDLPEELAGYLTADRIALKLPGGGKAKLVGKRFDGGLFPTAVVFEVPAELTSAQVTIDAGSVTLPALGKLELAPTGAPIDLRLEP</sequence>
<feature type="compositionally biased region" description="Pro residues" evidence="1">
    <location>
        <begin position="15"/>
        <end position="29"/>
    </location>
</feature>
<accession>A0A1G9YJE7</accession>
<feature type="region of interest" description="Disordered" evidence="1">
    <location>
        <begin position="10"/>
        <end position="31"/>
    </location>
</feature>
<proteinExistence type="predicted"/>
<keyword evidence="3" id="KW-1185">Reference proteome</keyword>
<reference evidence="2 3" key="1">
    <citation type="submission" date="2016-10" db="EMBL/GenBank/DDBJ databases">
        <authorList>
            <person name="de Groot N.N."/>
        </authorList>
    </citation>
    <scope>NUCLEOTIDE SEQUENCE [LARGE SCALE GENOMIC DNA]</scope>
    <source>
        <strain evidence="2 3">DSM 44149</strain>
    </source>
</reference>
<name>A0A1G9YJE7_ALLAB</name>
<gene>
    <name evidence="2" type="ORF">SAMN04489726_4861</name>
</gene>
<dbReference type="eggNOG" id="ENOG50323Z6">
    <property type="taxonomic scope" value="Bacteria"/>
</dbReference>
<evidence type="ECO:0000313" key="2">
    <source>
        <dbReference type="EMBL" id="SDN09072.1"/>
    </source>
</evidence>
<evidence type="ECO:0000313" key="3">
    <source>
        <dbReference type="Proteomes" id="UP000183376"/>
    </source>
</evidence>
<feature type="region of interest" description="Disordered" evidence="1">
    <location>
        <begin position="129"/>
        <end position="165"/>
    </location>
</feature>
<protein>
    <submittedName>
        <fullName evidence="2">Uncharacterized protein</fullName>
    </submittedName>
</protein>
<dbReference type="AlphaFoldDB" id="A0A1G9YJE7"/>